<evidence type="ECO:0000313" key="5">
    <source>
        <dbReference type="EMBL" id="PNR27045.1"/>
    </source>
</evidence>
<reference evidence="5 7" key="1">
    <citation type="journal article" date="2008" name="Science">
        <title>The Physcomitrella genome reveals evolutionary insights into the conquest of land by plants.</title>
        <authorList>
            <person name="Rensing S."/>
            <person name="Lang D."/>
            <person name="Zimmer A."/>
            <person name="Terry A."/>
            <person name="Salamov A."/>
            <person name="Shapiro H."/>
            <person name="Nishiyama T."/>
            <person name="Perroud P.-F."/>
            <person name="Lindquist E."/>
            <person name="Kamisugi Y."/>
            <person name="Tanahashi T."/>
            <person name="Sakakibara K."/>
            <person name="Fujita T."/>
            <person name="Oishi K."/>
            <person name="Shin-I T."/>
            <person name="Kuroki Y."/>
            <person name="Toyoda A."/>
            <person name="Suzuki Y."/>
            <person name="Hashimoto A."/>
            <person name="Yamaguchi K."/>
            <person name="Sugano A."/>
            <person name="Kohara Y."/>
            <person name="Fujiyama A."/>
            <person name="Anterola A."/>
            <person name="Aoki S."/>
            <person name="Ashton N."/>
            <person name="Barbazuk W.B."/>
            <person name="Barker E."/>
            <person name="Bennetzen J."/>
            <person name="Bezanilla M."/>
            <person name="Blankenship R."/>
            <person name="Cho S.H."/>
            <person name="Dutcher S."/>
            <person name="Estelle M."/>
            <person name="Fawcett J.A."/>
            <person name="Gundlach H."/>
            <person name="Hanada K."/>
            <person name="Heyl A."/>
            <person name="Hicks K.A."/>
            <person name="Hugh J."/>
            <person name="Lohr M."/>
            <person name="Mayer K."/>
            <person name="Melkozernov A."/>
            <person name="Murata T."/>
            <person name="Nelson D."/>
            <person name="Pils B."/>
            <person name="Prigge M."/>
            <person name="Reiss B."/>
            <person name="Renner T."/>
            <person name="Rombauts S."/>
            <person name="Rushton P."/>
            <person name="Sanderfoot A."/>
            <person name="Schween G."/>
            <person name="Shiu S.-H."/>
            <person name="Stueber K."/>
            <person name="Theodoulou F.L."/>
            <person name="Tu H."/>
            <person name="Van de Peer Y."/>
            <person name="Verrier P.J."/>
            <person name="Waters E."/>
            <person name="Wood A."/>
            <person name="Yang L."/>
            <person name="Cove D."/>
            <person name="Cuming A."/>
            <person name="Hasebe M."/>
            <person name="Lucas S."/>
            <person name="Mishler D.B."/>
            <person name="Reski R."/>
            <person name="Grigoriev I."/>
            <person name="Quatrano R.S."/>
            <person name="Boore J.L."/>
        </authorList>
    </citation>
    <scope>NUCLEOTIDE SEQUENCE [LARGE SCALE GENOMIC DNA]</scope>
    <source>
        <strain evidence="6 7">cv. Gransden 2004</strain>
    </source>
</reference>
<dbReference type="PROSITE" id="PS50056">
    <property type="entry name" value="TYR_PHOSPHATASE_2"/>
    <property type="match status" value="1"/>
</dbReference>
<dbReference type="InterPro" id="IPR000340">
    <property type="entry name" value="Dual-sp_phosphatase_cat-dom"/>
</dbReference>
<evidence type="ECO:0000313" key="6">
    <source>
        <dbReference type="EnsemblPlants" id="Pp3c26_11530V3.1"/>
    </source>
</evidence>
<dbReference type="SMART" id="SM00262">
    <property type="entry name" value="GEL"/>
    <property type="match status" value="2"/>
</dbReference>
<dbReference type="EMBL" id="ABEU02000026">
    <property type="protein sequence ID" value="PNR27045.1"/>
    <property type="molecule type" value="Genomic_DNA"/>
</dbReference>
<dbReference type="GeneID" id="112277959"/>
<evidence type="ECO:0000313" key="7">
    <source>
        <dbReference type="Proteomes" id="UP000006727"/>
    </source>
</evidence>
<evidence type="ECO:0000256" key="2">
    <source>
        <dbReference type="ARBA" id="ARBA00022912"/>
    </source>
</evidence>
<dbReference type="InterPro" id="IPR029006">
    <property type="entry name" value="ADF-H/Gelsolin-like_dom_sf"/>
</dbReference>
<keyword evidence="1" id="KW-0378">Hydrolase</keyword>
<dbReference type="Pfam" id="PF00782">
    <property type="entry name" value="DSPc"/>
    <property type="match status" value="1"/>
</dbReference>
<dbReference type="SUPFAM" id="SSF55753">
    <property type="entry name" value="Actin depolymerizing proteins"/>
    <property type="match status" value="2"/>
</dbReference>
<dbReference type="Gene3D" id="3.90.190.10">
    <property type="entry name" value="Protein tyrosine phosphatase superfamily"/>
    <property type="match status" value="1"/>
</dbReference>
<dbReference type="SUPFAM" id="SSF52799">
    <property type="entry name" value="(Phosphotyrosine protein) phosphatases II"/>
    <property type="match status" value="1"/>
</dbReference>
<name>A0A2K1ICP0_PHYPA</name>
<dbReference type="SMART" id="SM00195">
    <property type="entry name" value="DSPc"/>
    <property type="match status" value="1"/>
</dbReference>
<dbReference type="PROSITE" id="PS00383">
    <property type="entry name" value="TYR_PHOSPHATASE_1"/>
    <property type="match status" value="1"/>
</dbReference>
<evidence type="ECO:0000259" key="4">
    <source>
        <dbReference type="PROSITE" id="PS50056"/>
    </source>
</evidence>
<dbReference type="PaxDb" id="3218-PP1S6_238V6.1"/>
<reference evidence="5 7" key="2">
    <citation type="journal article" date="2018" name="Plant J.">
        <title>The Physcomitrella patens chromosome-scale assembly reveals moss genome structure and evolution.</title>
        <authorList>
            <person name="Lang D."/>
            <person name="Ullrich K.K."/>
            <person name="Murat F."/>
            <person name="Fuchs J."/>
            <person name="Jenkins J."/>
            <person name="Haas F.B."/>
            <person name="Piednoel M."/>
            <person name="Gundlach H."/>
            <person name="Van Bel M."/>
            <person name="Meyberg R."/>
            <person name="Vives C."/>
            <person name="Morata J."/>
            <person name="Symeonidi A."/>
            <person name="Hiss M."/>
            <person name="Muchero W."/>
            <person name="Kamisugi Y."/>
            <person name="Saleh O."/>
            <person name="Blanc G."/>
            <person name="Decker E.L."/>
            <person name="van Gessel N."/>
            <person name="Grimwood J."/>
            <person name="Hayes R.D."/>
            <person name="Graham S.W."/>
            <person name="Gunter L.E."/>
            <person name="McDaniel S.F."/>
            <person name="Hoernstein S.N.W."/>
            <person name="Larsson A."/>
            <person name="Li F.W."/>
            <person name="Perroud P.F."/>
            <person name="Phillips J."/>
            <person name="Ranjan P."/>
            <person name="Rokshar D.S."/>
            <person name="Rothfels C.J."/>
            <person name="Schneider L."/>
            <person name="Shu S."/>
            <person name="Stevenson D.W."/>
            <person name="Thummler F."/>
            <person name="Tillich M."/>
            <person name="Villarreal Aguilar J.C."/>
            <person name="Widiez T."/>
            <person name="Wong G.K."/>
            <person name="Wymore A."/>
            <person name="Zhang Y."/>
            <person name="Zimmer A.D."/>
            <person name="Quatrano R.S."/>
            <person name="Mayer K.F.X."/>
            <person name="Goodstein D."/>
            <person name="Casacuberta J.M."/>
            <person name="Vandepoele K."/>
            <person name="Reski R."/>
            <person name="Cuming A.C."/>
            <person name="Tuskan G.A."/>
            <person name="Maumus F."/>
            <person name="Salse J."/>
            <person name="Schmutz J."/>
            <person name="Rensing S.A."/>
        </authorList>
    </citation>
    <scope>NUCLEOTIDE SEQUENCE [LARGE SCALE GENOMIC DNA]</scope>
    <source>
        <strain evidence="6 7">cv. Gransden 2004</strain>
    </source>
</reference>
<reference evidence="6" key="3">
    <citation type="submission" date="2020-12" db="UniProtKB">
        <authorList>
            <consortium name="EnsemblPlants"/>
        </authorList>
    </citation>
    <scope>IDENTIFICATION</scope>
</reference>
<dbReference type="InterPro" id="IPR029021">
    <property type="entry name" value="Prot-tyrosine_phosphatase-like"/>
</dbReference>
<dbReference type="Proteomes" id="UP000006727">
    <property type="component" value="Chromosome 26"/>
</dbReference>
<dbReference type="PROSITE" id="PS50054">
    <property type="entry name" value="TYR_PHOSPHATASE_DUAL"/>
    <property type="match status" value="1"/>
</dbReference>
<feature type="domain" description="Tyrosine specific protein phosphatases" evidence="4">
    <location>
        <begin position="158"/>
        <end position="219"/>
    </location>
</feature>
<dbReference type="CDD" id="cd14498">
    <property type="entry name" value="DSP"/>
    <property type="match status" value="1"/>
</dbReference>
<dbReference type="RefSeq" id="XP_024366638.1">
    <property type="nucleotide sequence ID" value="XM_024510870.2"/>
</dbReference>
<dbReference type="GO" id="GO:0051015">
    <property type="term" value="F:actin filament binding"/>
    <property type="evidence" value="ECO:0007669"/>
    <property type="project" value="InterPro"/>
</dbReference>
<dbReference type="STRING" id="3218.A0A2K1ICP0"/>
<protein>
    <submittedName>
        <fullName evidence="5 6">Uncharacterized protein</fullName>
    </submittedName>
</protein>
<feature type="domain" description="Tyrosine-protein phosphatase" evidence="3">
    <location>
        <begin position="99"/>
        <end position="241"/>
    </location>
</feature>
<dbReference type="AlphaFoldDB" id="A0A2K1ICP0"/>
<proteinExistence type="predicted"/>
<gene>
    <name evidence="6" type="primary">LOC112277959</name>
    <name evidence="5" type="ORF">PHYPA_030526</name>
</gene>
<keyword evidence="7" id="KW-1185">Reference proteome</keyword>
<dbReference type="InterPro" id="IPR016130">
    <property type="entry name" value="Tyr_Pase_AS"/>
</dbReference>
<dbReference type="EnsemblPlants" id="Pp3c26_11530V3.1">
    <property type="protein sequence ID" value="Pp3c26_11530V3.1"/>
    <property type="gene ID" value="Pp3c26_11530"/>
</dbReference>
<dbReference type="InterPro" id="IPR007122">
    <property type="entry name" value="Villin/Gelsolin"/>
</dbReference>
<accession>A0A2K1ICP0</accession>
<dbReference type="PANTHER" id="PTHR46381">
    <property type="entry name" value="MKPA PROTEIN"/>
    <property type="match status" value="1"/>
</dbReference>
<sequence>MIPLQSAFVFGDAQKDVTLSACLKTQDIKVQLPLLQPSKQHKLIKIEYKNKSEWYLDALGNKPGFTMKLDLNVVQLNKDTCEPTEIQLKRDKFSHFDKICSKIYNHVYMGSKSVAKCRKTLQENGITHVLNCVGFVCPEYFSKELSYKTLWLHDSPSEDITSVLYDVFDYFEEVREKNGHVFVHCCQGVSRSASLVIAYLMWVQQRSFKDVFKDLKVARGIANPNMGFACQLIQCQPRIHATLISPKLALRMYQLAPHSSYDPMHLVPKAIDNPHPHALDSRIVFVLIVPNVFFLWHGSKCDAYMVSVAHHFICQVVKYEKAKGDILHVVEGEEPQSFWTSFTRNHESCANGLQNHKNDVCLTSEFKASTKIVSSYNEDLVNYRKAKQCALMPPKAKVDYGTITGPCNGGWNFLPKIDRDESKNNILKIAENEEGNVLSPHEGEKQKIEDKHENFQNVLEPSSTLVSNNDSQISLLSSFSNDLSLSNLSPSSFVMKLPHSLCSCLLKRVACNTLFWHPKKHLISYLISANLSQIPSTPRTIFKTMSQDFFFKRSFSQKLPIVANDNKMSISQSFFTIVSKDLYLPKENLKSIIECDSLTCATNITYNNINTLETCVQNERLISSLNTPYTFQRGNQGESSSNTREISDKVAYSIPILYKWPQMETIAMFDVDDLDSNEAFVLLIPNGFDSKQGCLYLWVGSTLIAKGDKNSTLIASDIDQQSVEHWQQVGIDLIHQLELHKDTNSKVVLDGKEPNEFWDYFING</sequence>
<dbReference type="Gene3D" id="3.40.20.10">
    <property type="entry name" value="Severin"/>
    <property type="match status" value="2"/>
</dbReference>
<dbReference type="InterPro" id="IPR020422">
    <property type="entry name" value="TYR_PHOSPHATASE_DUAL_dom"/>
</dbReference>
<dbReference type="GO" id="GO:0004721">
    <property type="term" value="F:phosphoprotein phosphatase activity"/>
    <property type="evidence" value="ECO:0007669"/>
    <property type="project" value="UniProtKB-KW"/>
</dbReference>
<keyword evidence="2" id="KW-0904">Protein phosphatase</keyword>
<organism evidence="5">
    <name type="scientific">Physcomitrium patens</name>
    <name type="common">Spreading-leaved earth moss</name>
    <name type="synonym">Physcomitrella patens</name>
    <dbReference type="NCBI Taxonomy" id="3218"/>
    <lineage>
        <taxon>Eukaryota</taxon>
        <taxon>Viridiplantae</taxon>
        <taxon>Streptophyta</taxon>
        <taxon>Embryophyta</taxon>
        <taxon>Bryophyta</taxon>
        <taxon>Bryophytina</taxon>
        <taxon>Bryopsida</taxon>
        <taxon>Funariidae</taxon>
        <taxon>Funariales</taxon>
        <taxon>Funariaceae</taxon>
        <taxon>Physcomitrium</taxon>
    </lineage>
</organism>
<dbReference type="InterPro" id="IPR057528">
    <property type="entry name" value="MPK1_C"/>
</dbReference>
<dbReference type="PANTHER" id="PTHR46381:SF2">
    <property type="entry name" value="MAP KINASE PHOSPHATASE"/>
    <property type="match status" value="1"/>
</dbReference>
<dbReference type="Pfam" id="PF25466">
    <property type="entry name" value="MPK1_gelsolin_C"/>
    <property type="match status" value="1"/>
</dbReference>
<evidence type="ECO:0000259" key="3">
    <source>
        <dbReference type="PROSITE" id="PS50054"/>
    </source>
</evidence>
<dbReference type="InterPro" id="IPR000387">
    <property type="entry name" value="Tyr_Pase_dom"/>
</dbReference>
<evidence type="ECO:0000256" key="1">
    <source>
        <dbReference type="ARBA" id="ARBA00022801"/>
    </source>
</evidence>
<dbReference type="Gramene" id="Pp3c26_11530V3.1">
    <property type="protein sequence ID" value="Pp3c26_11530V3.1"/>
    <property type="gene ID" value="Pp3c26_11530"/>
</dbReference>
<dbReference type="OrthoDB" id="165342at2759"/>